<proteinExistence type="predicted"/>
<dbReference type="InterPro" id="IPR050361">
    <property type="entry name" value="MPP/UQCRC_Complex"/>
</dbReference>
<dbReference type="InterPro" id="IPR011765">
    <property type="entry name" value="Pept_M16_N"/>
</dbReference>
<comment type="caution">
    <text evidence="3">The sequence shown here is derived from an EMBL/GenBank/DDBJ whole genome shotgun (WGS) entry which is preliminary data.</text>
</comment>
<sequence length="427" mass="48732">MSVLNRKDAPRFNGVENINLIQPEHKKLANGCNVFSFNSDAQDLVRIEWIFNNLRFDPSEPLLNVAVNTMLVEGTSRLTTAQIAEKVDFYGAFLQADYHHDYSQITLYCLSKHLNQILPIVKEVITDSVFPEKELETYVRNQQQKLQVSLQKNDILARRAFNKTIFGPTIYGLSATPENYKSLKREDMLRHFRQMYQPANCTIIIAGKANKELLELVTDTFEHSWENTGQAADISQPEPEPSAERFIYIEKPEALQSAIRIGTPFVNRIHPDFPKLQVLNTVLGGYFGSRLMANIREDKGYTYGIGSGMSSLKHAGTFFIASEVGADVSRQTIAEVEKEINLLKDQLIPEEELSLVRNYMLGSLLGSLENILSHADKFKTLYFAGLGYEYYERYTDTVKNITPVELKELANQYFNFDQFYKVIAGKY</sequence>
<dbReference type="PANTHER" id="PTHR11851">
    <property type="entry name" value="METALLOPROTEASE"/>
    <property type="match status" value="1"/>
</dbReference>
<dbReference type="SUPFAM" id="SSF63411">
    <property type="entry name" value="LuxS/MPP-like metallohydrolase"/>
    <property type="match status" value="2"/>
</dbReference>
<dbReference type="PANTHER" id="PTHR11851:SF224">
    <property type="entry name" value="PROCESSING PROTEASE"/>
    <property type="match status" value="1"/>
</dbReference>
<gene>
    <name evidence="3" type="ORF">I5M19_06495</name>
</gene>
<feature type="domain" description="Peptidase M16 C-terminal" evidence="2">
    <location>
        <begin position="183"/>
        <end position="358"/>
    </location>
</feature>
<dbReference type="AlphaFoldDB" id="A0A934PSS5"/>
<organism evidence="3 4">
    <name type="scientific">Mucilaginibacter segetis</name>
    <dbReference type="NCBI Taxonomy" id="2793071"/>
    <lineage>
        <taxon>Bacteria</taxon>
        <taxon>Pseudomonadati</taxon>
        <taxon>Bacteroidota</taxon>
        <taxon>Sphingobacteriia</taxon>
        <taxon>Sphingobacteriales</taxon>
        <taxon>Sphingobacteriaceae</taxon>
        <taxon>Mucilaginibacter</taxon>
    </lineage>
</organism>
<reference evidence="3" key="1">
    <citation type="submission" date="2020-12" db="EMBL/GenBank/DDBJ databases">
        <title>Bacterial novel species Mucilaginibacter sp. SD-g isolated from soil.</title>
        <authorList>
            <person name="Jung H.-Y."/>
        </authorList>
    </citation>
    <scope>NUCLEOTIDE SEQUENCE</scope>
    <source>
        <strain evidence="3">SD-g</strain>
    </source>
</reference>
<evidence type="ECO:0000259" key="1">
    <source>
        <dbReference type="Pfam" id="PF00675"/>
    </source>
</evidence>
<dbReference type="Gene3D" id="3.30.830.10">
    <property type="entry name" value="Metalloenzyme, LuxS/M16 peptidase-like"/>
    <property type="match status" value="2"/>
</dbReference>
<evidence type="ECO:0000259" key="2">
    <source>
        <dbReference type="Pfam" id="PF05193"/>
    </source>
</evidence>
<evidence type="ECO:0000313" key="4">
    <source>
        <dbReference type="Proteomes" id="UP000613193"/>
    </source>
</evidence>
<evidence type="ECO:0000313" key="3">
    <source>
        <dbReference type="EMBL" id="MBK0378947.1"/>
    </source>
</evidence>
<keyword evidence="4" id="KW-1185">Reference proteome</keyword>
<dbReference type="InterPro" id="IPR011249">
    <property type="entry name" value="Metalloenz_LuxS/M16"/>
</dbReference>
<dbReference type="InterPro" id="IPR007863">
    <property type="entry name" value="Peptidase_M16_C"/>
</dbReference>
<accession>A0A934PSS5</accession>
<feature type="domain" description="Peptidase M16 N-terminal" evidence="1">
    <location>
        <begin position="68"/>
        <end position="160"/>
    </location>
</feature>
<name>A0A934PSS5_9SPHI</name>
<dbReference type="Proteomes" id="UP000613193">
    <property type="component" value="Unassembled WGS sequence"/>
</dbReference>
<dbReference type="Pfam" id="PF05193">
    <property type="entry name" value="Peptidase_M16_C"/>
    <property type="match status" value="1"/>
</dbReference>
<dbReference type="EMBL" id="JAEHFW010000001">
    <property type="protein sequence ID" value="MBK0378947.1"/>
    <property type="molecule type" value="Genomic_DNA"/>
</dbReference>
<dbReference type="Pfam" id="PF00675">
    <property type="entry name" value="Peptidase_M16"/>
    <property type="match status" value="1"/>
</dbReference>
<dbReference type="GO" id="GO:0046872">
    <property type="term" value="F:metal ion binding"/>
    <property type="evidence" value="ECO:0007669"/>
    <property type="project" value="InterPro"/>
</dbReference>
<dbReference type="RefSeq" id="WP_200065393.1">
    <property type="nucleotide sequence ID" value="NZ_JAEHFW010000001.1"/>
</dbReference>
<protein>
    <submittedName>
        <fullName evidence="3">Insulinase family protein</fullName>
    </submittedName>
</protein>